<dbReference type="Gene3D" id="1.10.390.30">
    <property type="entry name" value="Peptidase M60, enhancin-like domain 3"/>
    <property type="match status" value="1"/>
</dbReference>
<evidence type="ECO:0000313" key="3">
    <source>
        <dbReference type="EMBL" id="OEG19600.1"/>
    </source>
</evidence>
<evidence type="ECO:0000256" key="1">
    <source>
        <dbReference type="SAM" id="SignalP"/>
    </source>
</evidence>
<dbReference type="STRING" id="903983.BCR23_02600"/>
<reference evidence="4" key="1">
    <citation type="submission" date="2016-09" db="EMBL/GenBank/DDBJ databases">
        <authorList>
            <person name="Gulvik C.A."/>
        </authorList>
    </citation>
    <scope>NUCLEOTIDE SEQUENCE [LARGE SCALE GENOMIC DNA]</scope>
    <source>
        <strain evidence="4">LMG 26306</strain>
    </source>
</reference>
<dbReference type="OrthoDB" id="2392728at2"/>
<dbReference type="InterPro" id="IPR042279">
    <property type="entry name" value="Pep_M60_3"/>
</dbReference>
<name>A0A1E5H4J2_9ENTE</name>
<dbReference type="Proteomes" id="UP000094764">
    <property type="component" value="Unassembled WGS sequence"/>
</dbReference>
<gene>
    <name evidence="3" type="ORF">BCR23_02600</name>
</gene>
<evidence type="ECO:0000313" key="4">
    <source>
        <dbReference type="Proteomes" id="UP000094764"/>
    </source>
</evidence>
<accession>A0A1E5H4J2</accession>
<dbReference type="InterPro" id="IPR031161">
    <property type="entry name" value="Peptidase_M60_dom"/>
</dbReference>
<keyword evidence="1" id="KW-0732">Signal</keyword>
<evidence type="ECO:0000259" key="2">
    <source>
        <dbReference type="PROSITE" id="PS51723"/>
    </source>
</evidence>
<dbReference type="Pfam" id="PF03272">
    <property type="entry name" value="Mucin_bdg"/>
    <property type="match status" value="4"/>
</dbReference>
<feature type="domain" description="Peptidase M60" evidence="2">
    <location>
        <begin position="52"/>
        <end position="354"/>
    </location>
</feature>
<dbReference type="Pfam" id="PF13402">
    <property type="entry name" value="Peptidase_M60"/>
    <property type="match status" value="1"/>
</dbReference>
<dbReference type="PATRIC" id="fig|903983.4.peg.1771"/>
<sequence length="1142" mass="130558">MKKIGIFLLLLSFGLGFAEKSEAAQPIQQQTIKGVKDPTWLGDMGVSRGRLHDRQDLGFILRKNTLLRVRQSNPNFKGNVTIRLLGNDKKVEKELKVGQIWTTISAPADLVPFIDSPFGDTSATIEYQVDSYQAPKKLPIYQLNGNTQSFFQTWDQQDSEYALIKGKQFQMFAPKKDKSSLKYLKDFSSLNEMIQYFDGIFDFNDKLIGLDNSSAIHQRPDTRYFIKADINGAGYAYYGSFWTALSKDEIAEMWLTKNHWGTLHEIAHGYQAKFDDQGMYTGEVSNNLFGVQYQYEKLGKEKADRNGWLFDYGNRNKIDNELYQELVRSNKGYNEINDLRLKLLMLSLLKQKAGNEAFTKLYKEYRELSAKDKETANLQSYPLLMQKYYSETNKMDATPILEKWKLETSTVQGELNRAKGYTPFAPLAYIVPEYQLPAARRLTDNSMLINSNFQMVNNQDIASLGLKGSLTVKLNTNGLASLNNQKIYLKEGKKVVKEATIKSNSNTITFNDVPNGVYTVEAPTSVNGETYVQEQYYAFVKEQNNTFELTLNKAKSSSIADDTFKFAGLSDTIFATVKMDNAKQELQFDLDSDTPHSFFPNETYVSLQVKDQKGAVVQTITVKGTNEKPRKVITSMKEGYTLSIFHAETRTRLLSSENIINKNLKTNQFVLTKHGLKNTTFDHNPETNLMKKIDNNAQLILKNPELESFQKSGIKYQLWAAIQLLNEPHKKNYLEKYKEIFDTPTTIEKDYTIDFKGYADRTFATLNLNTEKPSASLQTQKGIPHYYFDDNYGTILIQNEKGEPTFKKEYVGSKELEEEIETLPLKISDYITVTHKEAKNRLMIFKQPSKQPLETGETITYQVTADGLVKASAPAIPPSKEPEFSKQVDVTFKGLSDEVFATMAIDLEKNNATIETKAKRPHWYFEEQYAAILIQDSAGKKRFDKEFIGRTIYPQTTETTEIQLNDYITISHKEWQNRLDIIEQPNKQALETNETITYQVTSKGLVKATAPPVEEPKPVQQVVNFKFNGYNDETFATMDVDLNSKKATIQRNNVMPHYNFNAFYASVILKSETGKIKYRQEFIGNVHYSALQRSFTFGLNDTITVMHKEWQNRLFVTSDNQTMETGLTTTYKVTENGLQVVK</sequence>
<dbReference type="Gene3D" id="3.40.390.80">
    <property type="entry name" value="Peptidase M60, enhancin-like domain 2"/>
    <property type="match status" value="1"/>
</dbReference>
<dbReference type="PROSITE" id="PS51723">
    <property type="entry name" value="PEPTIDASE_M60"/>
    <property type="match status" value="1"/>
</dbReference>
<protein>
    <recommendedName>
        <fullName evidence="2">Peptidase M60 domain-containing protein</fullName>
    </recommendedName>
</protein>
<feature type="chain" id="PRO_5009178135" description="Peptidase M60 domain-containing protein" evidence="1">
    <location>
        <begin position="24"/>
        <end position="1142"/>
    </location>
</feature>
<keyword evidence="4" id="KW-1185">Reference proteome</keyword>
<comment type="caution">
    <text evidence="3">The sequence shown here is derived from an EMBL/GenBank/DDBJ whole genome shotgun (WGS) entry which is preliminary data.</text>
</comment>
<feature type="signal peptide" evidence="1">
    <location>
        <begin position="1"/>
        <end position="23"/>
    </location>
</feature>
<dbReference type="SMART" id="SM01276">
    <property type="entry name" value="M60-like"/>
    <property type="match status" value="1"/>
</dbReference>
<dbReference type="EMBL" id="MIKB01000001">
    <property type="protein sequence ID" value="OEG19600.1"/>
    <property type="molecule type" value="Genomic_DNA"/>
</dbReference>
<dbReference type="InterPro" id="IPR004954">
    <property type="entry name" value="Mucin-bd"/>
</dbReference>
<dbReference type="AlphaFoldDB" id="A0A1E5H4J2"/>
<dbReference type="RefSeq" id="WP_069633939.1">
    <property type="nucleotide sequence ID" value="NZ_JXKZ01000003.1"/>
</dbReference>
<proteinExistence type="predicted"/>
<organism evidence="3 4">
    <name type="scientific">Enterococcus quebecensis</name>
    <dbReference type="NCBI Taxonomy" id="903983"/>
    <lineage>
        <taxon>Bacteria</taxon>
        <taxon>Bacillati</taxon>
        <taxon>Bacillota</taxon>
        <taxon>Bacilli</taxon>
        <taxon>Lactobacillales</taxon>
        <taxon>Enterococcaceae</taxon>
        <taxon>Enterococcus</taxon>
    </lineage>
</organism>